<sequence>MSWTLQQVSEHNSSNKEHPGGANVILQYAGKDATAVYDPIHPPDSLVKNLPKEKHLGELTFAAAKTAAQNKENRVKTKDEQRVETAQREKAPLSRILNLHDMEATARKVMSYESFAYYSSASDEETTHEQNSVGFSRLFFLPRVMRAVSKCDPSTTLLSTPSRIPVFISPAGLAGRGHPAGEANLTRGAYRTGIIQCVSSNPSLSYKDIADARPDPAQVLWFQLYKNKDSKKAEERVREVVGLGYKAIVLTVDAIVYGNRERAVRTPWVLEDMEKAETKNAPGVEARDVARRLDDQEELEDFGGSAGALLAHDDWDMTWEKTIPWLRKLTTLPIMVKGIQCVADAVLAAEAGVDGIVISNHGGHTMPSIEVLYRLRKERPDVFDKIEVYMDGGVYRGTDVLKALCLGAKAVGLGRAFLYAHSAYGEAGVIKTVRILEREIVSGMQMLGARNISELVPEMVEKVDWHIMASKL</sequence>
<dbReference type="PANTHER" id="PTHR10578:SF101">
    <property type="entry name" value="L-LACTATE DEHYDROGENASE (CYTOCHROME B2)"/>
    <property type="match status" value="1"/>
</dbReference>
<feature type="compositionally biased region" description="Polar residues" evidence="3">
    <location>
        <begin position="1"/>
        <end position="12"/>
    </location>
</feature>
<evidence type="ECO:0000313" key="6">
    <source>
        <dbReference type="EMBL" id="KZP15029.1"/>
    </source>
</evidence>
<accession>A0A166DSQ9</accession>
<dbReference type="PROSITE" id="PS51349">
    <property type="entry name" value="FMN_HYDROXY_ACID_DH_2"/>
    <property type="match status" value="1"/>
</dbReference>
<dbReference type="Gene3D" id="3.20.20.70">
    <property type="entry name" value="Aldolase class I"/>
    <property type="match status" value="1"/>
</dbReference>
<dbReference type="InterPro" id="IPR036400">
    <property type="entry name" value="Cyt_B5-like_heme/steroid_sf"/>
</dbReference>
<dbReference type="InterPro" id="IPR001199">
    <property type="entry name" value="Cyt_B5-like_heme/steroid-bd"/>
</dbReference>
<dbReference type="EMBL" id="KV417609">
    <property type="protein sequence ID" value="KZP15029.1"/>
    <property type="molecule type" value="Genomic_DNA"/>
</dbReference>
<dbReference type="PANTHER" id="PTHR10578">
    <property type="entry name" value="S -2-HYDROXY-ACID OXIDASE-RELATED"/>
    <property type="match status" value="1"/>
</dbReference>
<feature type="region of interest" description="Disordered" evidence="3">
    <location>
        <begin position="66"/>
        <end position="89"/>
    </location>
</feature>
<evidence type="ECO:0000259" key="5">
    <source>
        <dbReference type="PROSITE" id="PS51349"/>
    </source>
</evidence>
<evidence type="ECO:0000256" key="1">
    <source>
        <dbReference type="ARBA" id="ARBA00001917"/>
    </source>
</evidence>
<dbReference type="AlphaFoldDB" id="A0A166DSQ9"/>
<keyword evidence="7" id="KW-1185">Reference proteome</keyword>
<dbReference type="Pfam" id="PF01070">
    <property type="entry name" value="FMN_dh"/>
    <property type="match status" value="1"/>
</dbReference>
<dbReference type="InterPro" id="IPR037396">
    <property type="entry name" value="FMN_HAD"/>
</dbReference>
<dbReference type="SUPFAM" id="SSF55856">
    <property type="entry name" value="Cytochrome b5-like heme/steroid binding domain"/>
    <property type="match status" value="1"/>
</dbReference>
<feature type="domain" description="Cytochrome b5 heme-binding" evidence="4">
    <location>
        <begin position="1"/>
        <end position="60"/>
    </location>
</feature>
<proteinExistence type="predicted"/>
<gene>
    <name evidence="6" type="ORF">FIBSPDRAFT_867647</name>
</gene>
<keyword evidence="2" id="KW-0560">Oxidoreductase</keyword>
<feature type="compositionally biased region" description="Basic and acidic residues" evidence="3">
    <location>
        <begin position="71"/>
        <end position="89"/>
    </location>
</feature>
<dbReference type="InterPro" id="IPR000262">
    <property type="entry name" value="FMN-dep_DH"/>
</dbReference>
<dbReference type="Pfam" id="PF00173">
    <property type="entry name" value="Cyt-b5"/>
    <property type="match status" value="1"/>
</dbReference>
<evidence type="ECO:0000256" key="3">
    <source>
        <dbReference type="SAM" id="MobiDB-lite"/>
    </source>
</evidence>
<dbReference type="InterPro" id="IPR013785">
    <property type="entry name" value="Aldolase_TIM"/>
</dbReference>
<evidence type="ECO:0000259" key="4">
    <source>
        <dbReference type="PROSITE" id="PS50255"/>
    </source>
</evidence>
<evidence type="ECO:0000313" key="7">
    <source>
        <dbReference type="Proteomes" id="UP000076532"/>
    </source>
</evidence>
<evidence type="ECO:0000256" key="2">
    <source>
        <dbReference type="ARBA" id="ARBA00023002"/>
    </source>
</evidence>
<dbReference type="SUPFAM" id="SSF51395">
    <property type="entry name" value="FMN-linked oxidoreductases"/>
    <property type="match status" value="1"/>
</dbReference>
<protein>
    <submittedName>
        <fullName evidence="6">Uncharacterized protein</fullName>
    </submittedName>
</protein>
<reference evidence="6 7" key="1">
    <citation type="journal article" date="2016" name="Mol. Biol. Evol.">
        <title>Comparative Genomics of Early-Diverging Mushroom-Forming Fungi Provides Insights into the Origins of Lignocellulose Decay Capabilities.</title>
        <authorList>
            <person name="Nagy L.G."/>
            <person name="Riley R."/>
            <person name="Tritt A."/>
            <person name="Adam C."/>
            <person name="Daum C."/>
            <person name="Floudas D."/>
            <person name="Sun H."/>
            <person name="Yadav J.S."/>
            <person name="Pangilinan J."/>
            <person name="Larsson K.H."/>
            <person name="Matsuura K."/>
            <person name="Barry K."/>
            <person name="Labutti K."/>
            <person name="Kuo R."/>
            <person name="Ohm R.A."/>
            <person name="Bhattacharya S.S."/>
            <person name="Shirouzu T."/>
            <person name="Yoshinaga Y."/>
            <person name="Martin F.M."/>
            <person name="Grigoriev I.V."/>
            <person name="Hibbett D.S."/>
        </authorList>
    </citation>
    <scope>NUCLEOTIDE SEQUENCE [LARGE SCALE GENOMIC DNA]</scope>
    <source>
        <strain evidence="6 7">CBS 109695</strain>
    </source>
</reference>
<dbReference type="Gene3D" id="3.10.120.10">
    <property type="entry name" value="Cytochrome b5-like heme/steroid binding domain"/>
    <property type="match status" value="1"/>
</dbReference>
<dbReference type="STRING" id="436010.A0A166DSQ9"/>
<organism evidence="6 7">
    <name type="scientific">Athelia psychrophila</name>
    <dbReference type="NCBI Taxonomy" id="1759441"/>
    <lineage>
        <taxon>Eukaryota</taxon>
        <taxon>Fungi</taxon>
        <taxon>Dikarya</taxon>
        <taxon>Basidiomycota</taxon>
        <taxon>Agaricomycotina</taxon>
        <taxon>Agaricomycetes</taxon>
        <taxon>Agaricomycetidae</taxon>
        <taxon>Atheliales</taxon>
        <taxon>Atheliaceae</taxon>
        <taxon>Athelia</taxon>
    </lineage>
</organism>
<dbReference type="GO" id="GO:0006089">
    <property type="term" value="P:lactate metabolic process"/>
    <property type="evidence" value="ECO:0007669"/>
    <property type="project" value="TreeGrafter"/>
</dbReference>
<feature type="region of interest" description="Disordered" evidence="3">
    <location>
        <begin position="1"/>
        <end position="21"/>
    </location>
</feature>
<comment type="cofactor">
    <cofactor evidence="1">
        <name>FMN</name>
        <dbReference type="ChEBI" id="CHEBI:58210"/>
    </cofactor>
</comment>
<feature type="domain" description="FMN hydroxy acid dehydrogenase" evidence="5">
    <location>
        <begin position="91"/>
        <end position="465"/>
    </location>
</feature>
<dbReference type="Proteomes" id="UP000076532">
    <property type="component" value="Unassembled WGS sequence"/>
</dbReference>
<name>A0A166DSQ9_9AGAM</name>
<dbReference type="PROSITE" id="PS50255">
    <property type="entry name" value="CYTOCHROME_B5_2"/>
    <property type="match status" value="1"/>
</dbReference>
<dbReference type="SMART" id="SM01117">
    <property type="entry name" value="Cyt-b5"/>
    <property type="match status" value="1"/>
</dbReference>
<dbReference type="GO" id="GO:0004460">
    <property type="term" value="F:L-lactate dehydrogenase (cytochrome) activity"/>
    <property type="evidence" value="ECO:0007669"/>
    <property type="project" value="TreeGrafter"/>
</dbReference>
<dbReference type="OrthoDB" id="1925334at2759"/>